<comment type="caution">
    <text evidence="1">The sequence shown here is derived from an EMBL/GenBank/DDBJ whole genome shotgun (WGS) entry which is preliminary data.</text>
</comment>
<keyword evidence="2" id="KW-1185">Reference proteome</keyword>
<accession>A0AAE0DEZ8</accession>
<reference evidence="1" key="1">
    <citation type="submission" date="2022-11" db="EMBL/GenBank/DDBJ databases">
        <title>Chromosomal genome sequence assembly and mating type (MAT) locus characterization of the leprose asexual lichenized fungus Lepraria neglecta (Nyl.) Erichsen.</title>
        <authorList>
            <person name="Allen J.L."/>
            <person name="Pfeffer B."/>
        </authorList>
    </citation>
    <scope>NUCLEOTIDE SEQUENCE</scope>
    <source>
        <strain evidence="1">Allen 5258</strain>
    </source>
</reference>
<protein>
    <submittedName>
        <fullName evidence="1">Uncharacterized protein</fullName>
    </submittedName>
</protein>
<evidence type="ECO:0000313" key="2">
    <source>
        <dbReference type="Proteomes" id="UP001276659"/>
    </source>
</evidence>
<organism evidence="1 2">
    <name type="scientific">Lepraria neglecta</name>
    <dbReference type="NCBI Taxonomy" id="209136"/>
    <lineage>
        <taxon>Eukaryota</taxon>
        <taxon>Fungi</taxon>
        <taxon>Dikarya</taxon>
        <taxon>Ascomycota</taxon>
        <taxon>Pezizomycotina</taxon>
        <taxon>Lecanoromycetes</taxon>
        <taxon>OSLEUM clade</taxon>
        <taxon>Lecanoromycetidae</taxon>
        <taxon>Lecanorales</taxon>
        <taxon>Lecanorineae</taxon>
        <taxon>Stereocaulaceae</taxon>
        <taxon>Lepraria</taxon>
    </lineage>
</organism>
<dbReference type="EMBL" id="JASNWA010000011">
    <property type="protein sequence ID" value="KAK3166675.1"/>
    <property type="molecule type" value="Genomic_DNA"/>
</dbReference>
<name>A0AAE0DEZ8_9LECA</name>
<gene>
    <name evidence="1" type="ORF">OEA41_009800</name>
</gene>
<dbReference type="AlphaFoldDB" id="A0AAE0DEZ8"/>
<sequence>MLMGRRGYIASNQAWRKESLARMKYVELEIVWPGYIFSGFTAWAPREHRWGMFMPDDKVDVQELEFFLGNNGGLQALLTGICNVLSELPQLRRINVSWHPLDMFMEHASPPRHKIPTLLRPLKIARRARHGLVINMPVDSPISTTELAEQQRDSGCETTDRLKEHKENVLDRQGDQKIMERM</sequence>
<evidence type="ECO:0000313" key="1">
    <source>
        <dbReference type="EMBL" id="KAK3166675.1"/>
    </source>
</evidence>
<proteinExistence type="predicted"/>
<dbReference type="Proteomes" id="UP001276659">
    <property type="component" value="Unassembled WGS sequence"/>
</dbReference>